<dbReference type="PROSITE" id="PS50217">
    <property type="entry name" value="BZIP"/>
    <property type="match status" value="1"/>
</dbReference>
<evidence type="ECO:0000313" key="10">
    <source>
        <dbReference type="Proteomes" id="UP000001593"/>
    </source>
</evidence>
<dbReference type="SUPFAM" id="SSF47473">
    <property type="entry name" value="EF-hand"/>
    <property type="match status" value="1"/>
</dbReference>
<dbReference type="PANTHER" id="PTHR23351:SF24">
    <property type="entry name" value="ACTIVATING TRANSCRIPTION FACTOR 3-RELATED"/>
    <property type="match status" value="1"/>
</dbReference>
<keyword evidence="1" id="KW-0106">Calcium</keyword>
<evidence type="ECO:0000256" key="3">
    <source>
        <dbReference type="ARBA" id="ARBA00023125"/>
    </source>
</evidence>
<feature type="coiled-coil region" evidence="5">
    <location>
        <begin position="526"/>
        <end position="574"/>
    </location>
</feature>
<feature type="compositionally biased region" description="Basic and acidic residues" evidence="6">
    <location>
        <begin position="160"/>
        <end position="184"/>
    </location>
</feature>
<dbReference type="PANTHER" id="PTHR23351">
    <property type="entry name" value="FOS TRANSCRIPTION FACTOR-RELATED"/>
    <property type="match status" value="1"/>
</dbReference>
<dbReference type="PROSITE" id="PS50222">
    <property type="entry name" value="EF_HAND_2"/>
    <property type="match status" value="2"/>
</dbReference>
<dbReference type="eggNOG" id="KOG1414">
    <property type="taxonomic scope" value="Eukaryota"/>
</dbReference>
<evidence type="ECO:0000256" key="5">
    <source>
        <dbReference type="SAM" id="Coils"/>
    </source>
</evidence>
<feature type="domain" description="BZIP" evidence="7">
    <location>
        <begin position="515"/>
        <end position="578"/>
    </location>
</feature>
<dbReference type="SMART" id="SM00054">
    <property type="entry name" value="EFh"/>
    <property type="match status" value="2"/>
</dbReference>
<evidence type="ECO:0000256" key="6">
    <source>
        <dbReference type="SAM" id="MobiDB-lite"/>
    </source>
</evidence>
<dbReference type="Gene3D" id="1.20.5.170">
    <property type="match status" value="1"/>
</dbReference>
<accession>A7SDT1</accession>
<dbReference type="GO" id="GO:0005509">
    <property type="term" value="F:calcium ion binding"/>
    <property type="evidence" value="ECO:0007669"/>
    <property type="project" value="InterPro"/>
</dbReference>
<name>A7SDT1_NEMVE</name>
<keyword evidence="3" id="KW-0238">DNA-binding</keyword>
<dbReference type="InterPro" id="IPR046347">
    <property type="entry name" value="bZIP_sf"/>
</dbReference>
<proteinExistence type="evidence at protein level"/>
<dbReference type="InterPro" id="IPR004827">
    <property type="entry name" value="bZIP"/>
</dbReference>
<dbReference type="CDD" id="cd14699">
    <property type="entry name" value="bZIP_Fos_like"/>
    <property type="match status" value="1"/>
</dbReference>
<feature type="domain" description="EF-hand" evidence="8">
    <location>
        <begin position="203"/>
        <end position="238"/>
    </location>
</feature>
<gene>
    <name evidence="9" type="ORF">NEMVEDRAFT_v1g244559</name>
</gene>
<dbReference type="STRING" id="45351.A7SDT1"/>
<sequence>MGSQVERPESVATKYFVCIFVVTTCVEWPHNCLDEEHITRESFYIRHLSNKNKILLLQSLRNSTTMSDANQNGVVENGEEGVARDKTTHDFVTGLKEREELKQQLHTKDREVNTLKGQNYDLMKKIDNLEKQIAELNKDGSKKRKQSHFSKPKRPARRKKPEEKVSEPGKSTHDGYKEGSDPFEDPEKLYAEIAAKYPDMPLSQVLTAEKRFVEADINRDGTIDPEELEKLLDSSSAAGGTALFTQQQIKEIMKQVDLDNTNSIDFMECLGLLDLLRQNRKTGLPPTMQQNSLSSARGSYTDQLCITVKRYNLLCIFIESNVTLAMIPAPKQIAKTTWFKIVILFLNLPCILHGIFRDHVKHKISTCLLGLEIDTQISTLWSYDKLHACATSTITSSSAEHVRAASITMATNTTYAPSGSSHGAVSAPVKEELKHVIQSRRACQGLGRLSLPIVTEKKPPPKNSAIISVFLCKERGRGTLVSPLGSDLSVFYFGFVCYKNKALSVFFCQLTPAEELKIIRRRQRNKQAASRCREKRRQRLEELQREATELEEQNAEVERDIATLRVEYNELEALLTEHACVLPYGAGDHVGRQLGPPL</sequence>
<keyword evidence="2" id="KW-0805">Transcription regulation</keyword>
<dbReference type="GO" id="GO:0000981">
    <property type="term" value="F:DNA-binding transcription factor activity, RNA polymerase II-specific"/>
    <property type="evidence" value="ECO:0000318"/>
    <property type="project" value="GO_Central"/>
</dbReference>
<dbReference type="GO" id="GO:0000978">
    <property type="term" value="F:RNA polymerase II cis-regulatory region sequence-specific DNA binding"/>
    <property type="evidence" value="ECO:0000318"/>
    <property type="project" value="GO_Central"/>
</dbReference>
<protein>
    <recommendedName>
        <fullName evidence="11">BZIP domain-containing protein</fullName>
    </recommendedName>
</protein>
<feature type="region of interest" description="Disordered" evidence="6">
    <location>
        <begin position="136"/>
        <end position="184"/>
    </location>
</feature>
<evidence type="ECO:0008006" key="11">
    <source>
        <dbReference type="Google" id="ProtNLM"/>
    </source>
</evidence>
<evidence type="ECO:0000259" key="7">
    <source>
        <dbReference type="PROSITE" id="PS50217"/>
    </source>
</evidence>
<keyword evidence="10" id="KW-1185">Reference proteome</keyword>
<evidence type="ECO:0000256" key="1">
    <source>
        <dbReference type="ARBA" id="ARBA00022837"/>
    </source>
</evidence>
<evidence type="ECO:0000313" key="9">
    <source>
        <dbReference type="EMBL" id="EDO38128.1"/>
    </source>
</evidence>
<evidence type="ECO:0000256" key="4">
    <source>
        <dbReference type="ARBA" id="ARBA00023163"/>
    </source>
</evidence>
<dbReference type="SMART" id="SM00338">
    <property type="entry name" value="BRLZ"/>
    <property type="match status" value="1"/>
</dbReference>
<organism evidence="9 10">
    <name type="scientific">Nematostella vectensis</name>
    <name type="common">Starlet sea anemone</name>
    <dbReference type="NCBI Taxonomy" id="45351"/>
    <lineage>
        <taxon>Eukaryota</taxon>
        <taxon>Metazoa</taxon>
        <taxon>Cnidaria</taxon>
        <taxon>Anthozoa</taxon>
        <taxon>Hexacorallia</taxon>
        <taxon>Actiniaria</taxon>
        <taxon>Edwardsiidae</taxon>
        <taxon>Nematostella</taxon>
    </lineage>
</organism>
<keyword evidence="4" id="KW-0804">Transcription</keyword>
<dbReference type="InterPro" id="IPR018247">
    <property type="entry name" value="EF_Hand_1_Ca_BS"/>
</dbReference>
<feature type="domain" description="EF-hand" evidence="8">
    <location>
        <begin position="244"/>
        <end position="279"/>
    </location>
</feature>
<evidence type="ECO:0000256" key="2">
    <source>
        <dbReference type="ARBA" id="ARBA00023015"/>
    </source>
</evidence>
<dbReference type="HOGENOM" id="CLU_456577_0_0_1"/>
<evidence type="ECO:0000259" key="8">
    <source>
        <dbReference type="PROSITE" id="PS50222"/>
    </source>
</evidence>
<reference evidence="9 10" key="1">
    <citation type="journal article" date="2007" name="Science">
        <title>Sea anemone genome reveals ancestral eumetazoan gene repertoire and genomic organization.</title>
        <authorList>
            <person name="Putnam N.H."/>
            <person name="Srivastava M."/>
            <person name="Hellsten U."/>
            <person name="Dirks B."/>
            <person name="Chapman J."/>
            <person name="Salamov A."/>
            <person name="Terry A."/>
            <person name="Shapiro H."/>
            <person name="Lindquist E."/>
            <person name="Kapitonov V.V."/>
            <person name="Jurka J."/>
            <person name="Genikhovich G."/>
            <person name="Grigoriev I.V."/>
            <person name="Lucas S.M."/>
            <person name="Steele R.E."/>
            <person name="Finnerty J.R."/>
            <person name="Technau U."/>
            <person name="Martindale M.Q."/>
            <person name="Rokhsar D.S."/>
        </authorList>
    </citation>
    <scope>NUCLEOTIDE SEQUENCE [LARGE SCALE GENOMIC DNA]</scope>
    <source>
        <strain evidence="10">CH2 X CH6</strain>
    </source>
</reference>
<dbReference type="PROSITE" id="PS00018">
    <property type="entry name" value="EF_HAND_1"/>
    <property type="match status" value="1"/>
</dbReference>
<comment type="interaction">
    <interactant intactId="EBI-26599286">
        <id>A7SDT1</id>
    </interactant>
    <interactant intactId="EBI-26599004">
        <id>A7RIQ6</id>
        <label>NEMVEDRAFT_v1g238589</label>
    </interactant>
    <organismsDiffer>false</organismsDiffer>
    <experiments>2</experiments>
</comment>
<comment type="interaction">
    <interactant intactId="EBI-26599286">
        <id>A7SDT1</id>
    </interactant>
    <interactant intactId="EBI-26598181">
        <id>A7RWP1</id>
        <label>NEMVEDRAFT_v1g95962</label>
    </interactant>
    <organismsDiffer>false</organismsDiffer>
    <experiments>2</experiments>
</comment>
<comment type="interaction">
    <interactant intactId="EBI-26599286">
        <id>A7SDT1</id>
    </interactant>
    <interactant intactId="EBI-26598206">
        <id>A7RQI7</id>
        <label>NEMVEDRAFT_v1g89862</label>
    </interactant>
    <organismsDiffer>false</organismsDiffer>
    <experiments>2</experiments>
</comment>
<dbReference type="AlphaFoldDB" id="A7SDT1"/>
<feature type="compositionally biased region" description="Basic residues" evidence="6">
    <location>
        <begin position="141"/>
        <end position="159"/>
    </location>
</feature>
<dbReference type="GO" id="GO:0006357">
    <property type="term" value="P:regulation of transcription by RNA polymerase II"/>
    <property type="evidence" value="ECO:0000318"/>
    <property type="project" value="GO_Central"/>
</dbReference>
<dbReference type="Proteomes" id="UP000001593">
    <property type="component" value="Unassembled WGS sequence"/>
</dbReference>
<keyword evidence="5" id="KW-0175">Coiled coil</keyword>
<dbReference type="SUPFAM" id="SSF57959">
    <property type="entry name" value="Leucine zipper domain"/>
    <property type="match status" value="1"/>
</dbReference>
<dbReference type="GO" id="GO:0005634">
    <property type="term" value="C:nucleus"/>
    <property type="evidence" value="ECO:0000318"/>
    <property type="project" value="GO_Central"/>
</dbReference>
<dbReference type="InParanoid" id="A7SDT1"/>
<dbReference type="Gene3D" id="1.10.238.10">
    <property type="entry name" value="EF-hand"/>
    <property type="match status" value="1"/>
</dbReference>
<dbReference type="CDD" id="cd00051">
    <property type="entry name" value="EFh"/>
    <property type="match status" value="1"/>
</dbReference>
<dbReference type="PROSITE" id="PS00036">
    <property type="entry name" value="BZIP_BASIC"/>
    <property type="match status" value="1"/>
</dbReference>
<dbReference type="InterPro" id="IPR000837">
    <property type="entry name" value="AP-1"/>
</dbReference>
<dbReference type="IntAct" id="A7SDT1">
    <property type="interactions" value="10"/>
</dbReference>
<dbReference type="InterPro" id="IPR011992">
    <property type="entry name" value="EF-hand-dom_pair"/>
</dbReference>
<dbReference type="Pfam" id="PF13499">
    <property type="entry name" value="EF-hand_7"/>
    <property type="match status" value="1"/>
</dbReference>
<dbReference type="InterPro" id="IPR002048">
    <property type="entry name" value="EF_hand_dom"/>
</dbReference>
<dbReference type="EMBL" id="DS469632">
    <property type="protein sequence ID" value="EDO38128.1"/>
    <property type="molecule type" value="Genomic_DNA"/>
</dbReference>
<dbReference type="Pfam" id="PF00170">
    <property type="entry name" value="bZIP_1"/>
    <property type="match status" value="1"/>
</dbReference>
<dbReference type="PRINTS" id="PR00042">
    <property type="entry name" value="LEUZIPPRFOS"/>
</dbReference>